<dbReference type="Proteomes" id="UP000549971">
    <property type="component" value="Unassembled WGS sequence"/>
</dbReference>
<dbReference type="Gene3D" id="3.10.450.50">
    <property type="match status" value="1"/>
</dbReference>
<comment type="caution">
    <text evidence="2">The sequence shown here is derived from an EMBL/GenBank/DDBJ whole genome shotgun (WGS) entry which is preliminary data.</text>
</comment>
<accession>A0A7W9J685</accession>
<evidence type="ECO:0000313" key="3">
    <source>
        <dbReference type="Proteomes" id="UP000549971"/>
    </source>
</evidence>
<gene>
    <name evidence="2" type="ORF">HDA39_003115</name>
</gene>
<evidence type="ECO:0000259" key="1">
    <source>
        <dbReference type="Pfam" id="PF12680"/>
    </source>
</evidence>
<name>A0A7W9J685_9ACTN</name>
<feature type="domain" description="SnoaL-like" evidence="1">
    <location>
        <begin position="13"/>
        <end position="115"/>
    </location>
</feature>
<dbReference type="Pfam" id="PF12680">
    <property type="entry name" value="SnoaL_2"/>
    <property type="match status" value="1"/>
</dbReference>
<evidence type="ECO:0000313" key="2">
    <source>
        <dbReference type="EMBL" id="MBB5836381.1"/>
    </source>
</evidence>
<reference evidence="2 3" key="1">
    <citation type="submission" date="2020-08" db="EMBL/GenBank/DDBJ databases">
        <title>Sequencing the genomes of 1000 actinobacteria strains.</title>
        <authorList>
            <person name="Klenk H.-P."/>
        </authorList>
    </citation>
    <scope>NUCLEOTIDE SEQUENCE [LARGE SCALE GENOMIC DNA]</scope>
    <source>
        <strain evidence="2 3">DSM 28967</strain>
    </source>
</reference>
<protein>
    <submittedName>
        <fullName evidence="2">Ketosteroid isomerase-like protein</fullName>
    </submittedName>
</protein>
<keyword evidence="3" id="KW-1185">Reference proteome</keyword>
<proteinExistence type="predicted"/>
<dbReference type="RefSeq" id="WP_184795902.1">
    <property type="nucleotide sequence ID" value="NZ_JACHMY010000001.1"/>
</dbReference>
<dbReference type="AlphaFoldDB" id="A0A7W9J685"/>
<keyword evidence="2" id="KW-0413">Isomerase</keyword>
<sequence length="141" mass="15597">MAPRELFDQALSLLLAKDMSGFADLWAADGTMEFPFAPPGWPTRLDGREAVREYLSGYTGIFDVKSVTELTVHETTDPEVIVVEFAVEGLMVRTGEPYGNRYVCVLTVRDGQIVGYRDYWSAASANDEADFTSNESRSGDV</sequence>
<dbReference type="InterPro" id="IPR037401">
    <property type="entry name" value="SnoaL-like"/>
</dbReference>
<organism evidence="2 3">
    <name type="scientific">Kribbella italica</name>
    <dbReference type="NCBI Taxonomy" id="1540520"/>
    <lineage>
        <taxon>Bacteria</taxon>
        <taxon>Bacillati</taxon>
        <taxon>Actinomycetota</taxon>
        <taxon>Actinomycetes</taxon>
        <taxon>Propionibacteriales</taxon>
        <taxon>Kribbellaceae</taxon>
        <taxon>Kribbella</taxon>
    </lineage>
</organism>
<dbReference type="InterPro" id="IPR032710">
    <property type="entry name" value="NTF2-like_dom_sf"/>
</dbReference>
<dbReference type="CDD" id="cd00531">
    <property type="entry name" value="NTF2_like"/>
    <property type="match status" value="1"/>
</dbReference>
<dbReference type="EMBL" id="JACHMY010000001">
    <property type="protein sequence ID" value="MBB5836381.1"/>
    <property type="molecule type" value="Genomic_DNA"/>
</dbReference>
<dbReference type="GO" id="GO:0016853">
    <property type="term" value="F:isomerase activity"/>
    <property type="evidence" value="ECO:0007669"/>
    <property type="project" value="UniProtKB-KW"/>
</dbReference>
<dbReference type="SUPFAM" id="SSF54427">
    <property type="entry name" value="NTF2-like"/>
    <property type="match status" value="1"/>
</dbReference>